<protein>
    <submittedName>
        <fullName evidence="6">Uncharacterized protein</fullName>
    </submittedName>
</protein>
<dbReference type="NCBIfam" id="TIGR01730">
    <property type="entry name" value="RND_mfp"/>
    <property type="match status" value="1"/>
</dbReference>
<dbReference type="GO" id="GO:0022857">
    <property type="term" value="F:transmembrane transporter activity"/>
    <property type="evidence" value="ECO:0007669"/>
    <property type="project" value="InterPro"/>
</dbReference>
<dbReference type="Gene3D" id="1.10.287.470">
    <property type="entry name" value="Helix hairpin bin"/>
    <property type="match status" value="1"/>
</dbReference>
<accession>A0A1F8DVC9</accession>
<comment type="caution">
    <text evidence="6">The sequence shown here is derived from an EMBL/GenBank/DDBJ whole genome shotgun (WGS) entry which is preliminary data.</text>
</comment>
<dbReference type="InterPro" id="IPR006143">
    <property type="entry name" value="RND_pump_MFP"/>
</dbReference>
<dbReference type="EMBL" id="MGIT01000005">
    <property type="protein sequence ID" value="OGM92563.1"/>
    <property type="molecule type" value="Genomic_DNA"/>
</dbReference>
<sequence>MHKIIVLLKSKLFIALASVAVIIGGYTIYQNTRPQTYPTVPVSRGAIREEVNITGKVKPTQNLDIAFEKGGRVSRIRVKVGDTVQAGQEVIQLDNADLYAQLAQARANVRSQETKLEQLTIGARQEDLAISQARVDNAKIALADAQRNLANVTEKAAIDIANTYSSVSDTLTDAYTKSDDAIRNQIDNLFLYDETDRPILSFSAFNSQAKIAAEANRVRSTAGLNTFSQNVATARAASGDAAALDTSVEQAKAHLDIFLELFGNLQDVVNGPTSLDATTLDTYKTAVSTGRTAIVTVLTSVNKQRQSIAAQKSTNQSAVSNAQASITTAQTSLDQAERELTLKIAGASAQDIAYQKSQVENARANADYYQTQIDKTILKAPFSGTVTKIVPTIGDIVSPNAPVISVIGSGRFLIESYVAEADIAKVKVGNTAKVTLDAYGSDVIFDAQIILIDLSATTLEGVATYKTTFEFVQEDARILSGLTANIDVLSGERANVLYAPTRNIISRSGAKYVKLLTNEAKGIVEEVEVITGLRGSDGRTEIVSGVKEGDTIVTN</sequence>
<keyword evidence="3 4" id="KW-0175">Coiled coil</keyword>
<dbReference type="Gene3D" id="2.40.420.20">
    <property type="match status" value="1"/>
</dbReference>
<evidence type="ECO:0000256" key="2">
    <source>
        <dbReference type="ARBA" id="ARBA00009477"/>
    </source>
</evidence>
<dbReference type="PANTHER" id="PTHR32347:SF23">
    <property type="entry name" value="BLL5650 PROTEIN"/>
    <property type="match status" value="1"/>
</dbReference>
<evidence type="ECO:0000256" key="1">
    <source>
        <dbReference type="ARBA" id="ARBA00004196"/>
    </source>
</evidence>
<feature type="coiled-coil region" evidence="4">
    <location>
        <begin position="95"/>
        <end position="155"/>
    </location>
</feature>
<dbReference type="AlphaFoldDB" id="A0A1F8DVC9"/>
<keyword evidence="5" id="KW-1133">Transmembrane helix</keyword>
<comment type="similarity">
    <text evidence="2">Belongs to the membrane fusion protein (MFP) (TC 8.A.1) family.</text>
</comment>
<dbReference type="SUPFAM" id="SSF111369">
    <property type="entry name" value="HlyD-like secretion proteins"/>
    <property type="match status" value="2"/>
</dbReference>
<dbReference type="GO" id="GO:0030313">
    <property type="term" value="C:cell envelope"/>
    <property type="evidence" value="ECO:0007669"/>
    <property type="project" value="UniProtKB-SubCell"/>
</dbReference>
<organism evidence="6 7">
    <name type="scientific">Candidatus Wolfebacteria bacterium RIFOXYB1_FULL_54_12</name>
    <dbReference type="NCBI Taxonomy" id="1802559"/>
    <lineage>
        <taxon>Bacteria</taxon>
        <taxon>Candidatus Wolfeibacteriota</taxon>
    </lineage>
</organism>
<keyword evidence="5" id="KW-0472">Membrane</keyword>
<dbReference type="STRING" id="1802559.A2372_04345"/>
<gene>
    <name evidence="6" type="ORF">A2372_04345</name>
</gene>
<name>A0A1F8DVC9_9BACT</name>
<comment type="subcellular location">
    <subcellularLocation>
        <location evidence="1">Cell envelope</location>
    </subcellularLocation>
</comment>
<evidence type="ECO:0000313" key="6">
    <source>
        <dbReference type="EMBL" id="OGM92563.1"/>
    </source>
</evidence>
<evidence type="ECO:0000256" key="4">
    <source>
        <dbReference type="SAM" id="Coils"/>
    </source>
</evidence>
<evidence type="ECO:0000256" key="5">
    <source>
        <dbReference type="SAM" id="Phobius"/>
    </source>
</evidence>
<keyword evidence="5" id="KW-0812">Transmembrane</keyword>
<reference evidence="6 7" key="1">
    <citation type="journal article" date="2016" name="Nat. Commun.">
        <title>Thousands of microbial genomes shed light on interconnected biogeochemical processes in an aquifer system.</title>
        <authorList>
            <person name="Anantharaman K."/>
            <person name="Brown C.T."/>
            <person name="Hug L.A."/>
            <person name="Sharon I."/>
            <person name="Castelle C.J."/>
            <person name="Probst A.J."/>
            <person name="Thomas B.C."/>
            <person name="Singh A."/>
            <person name="Wilkins M.J."/>
            <person name="Karaoz U."/>
            <person name="Brodie E.L."/>
            <person name="Williams K.H."/>
            <person name="Hubbard S.S."/>
            <person name="Banfield J.F."/>
        </authorList>
    </citation>
    <scope>NUCLEOTIDE SEQUENCE [LARGE SCALE GENOMIC DNA]</scope>
</reference>
<evidence type="ECO:0000256" key="3">
    <source>
        <dbReference type="ARBA" id="ARBA00023054"/>
    </source>
</evidence>
<dbReference type="InterPro" id="IPR050465">
    <property type="entry name" value="UPF0194_transport"/>
</dbReference>
<dbReference type="PANTHER" id="PTHR32347">
    <property type="entry name" value="EFFLUX SYSTEM COMPONENT YKNX-RELATED"/>
    <property type="match status" value="1"/>
</dbReference>
<dbReference type="Gene3D" id="2.40.50.100">
    <property type="match status" value="2"/>
</dbReference>
<evidence type="ECO:0000313" key="7">
    <source>
        <dbReference type="Proteomes" id="UP000176422"/>
    </source>
</evidence>
<dbReference type="Gene3D" id="2.40.30.170">
    <property type="match status" value="1"/>
</dbReference>
<proteinExistence type="inferred from homology"/>
<feature type="transmembrane region" description="Helical" evidence="5">
    <location>
        <begin position="12"/>
        <end position="29"/>
    </location>
</feature>
<dbReference type="GO" id="GO:0016020">
    <property type="term" value="C:membrane"/>
    <property type="evidence" value="ECO:0007669"/>
    <property type="project" value="InterPro"/>
</dbReference>
<dbReference type="Proteomes" id="UP000176422">
    <property type="component" value="Unassembled WGS sequence"/>
</dbReference>